<dbReference type="STRING" id="560819.SAMN05428998_11610"/>
<dbReference type="EMBL" id="FWZX01000016">
    <property type="protein sequence ID" value="SMF45488.1"/>
    <property type="molecule type" value="Genomic_DNA"/>
</dbReference>
<dbReference type="RefSeq" id="WP_085124118.1">
    <property type="nucleotide sequence ID" value="NZ_FWZX01000016.1"/>
</dbReference>
<dbReference type="Gene3D" id="3.30.1330.80">
    <property type="entry name" value="Hypothetical protein, similar to alpha- acetolactate decarboxylase, domain 2"/>
    <property type="match status" value="1"/>
</dbReference>
<accession>A0A1Y6CAH0</accession>
<evidence type="ECO:0000313" key="2">
    <source>
        <dbReference type="EMBL" id="SMF45488.1"/>
    </source>
</evidence>
<gene>
    <name evidence="2" type="ORF">SAMN05428998_11610</name>
</gene>
<proteinExistence type="predicted"/>
<dbReference type="InterPro" id="IPR005175">
    <property type="entry name" value="PPC_dom"/>
</dbReference>
<reference evidence="2 3" key="1">
    <citation type="submission" date="2017-04" db="EMBL/GenBank/DDBJ databases">
        <authorList>
            <person name="Afonso C.L."/>
            <person name="Miller P.J."/>
            <person name="Scott M.A."/>
            <person name="Spackman E."/>
            <person name="Goraichik I."/>
            <person name="Dimitrov K.M."/>
            <person name="Suarez D.L."/>
            <person name="Swayne D.E."/>
        </authorList>
    </citation>
    <scope>NUCLEOTIDE SEQUENCE [LARGE SCALE GENOMIC DNA]</scope>
    <source>
        <strain evidence="2 3">USBA 355</strain>
    </source>
</reference>
<dbReference type="Proteomes" id="UP000192917">
    <property type="component" value="Unassembled WGS sequence"/>
</dbReference>
<organism evidence="2 3">
    <name type="scientific">Tistlia consotensis USBA 355</name>
    <dbReference type="NCBI Taxonomy" id="560819"/>
    <lineage>
        <taxon>Bacteria</taxon>
        <taxon>Pseudomonadati</taxon>
        <taxon>Pseudomonadota</taxon>
        <taxon>Alphaproteobacteria</taxon>
        <taxon>Rhodospirillales</taxon>
        <taxon>Rhodovibrionaceae</taxon>
        <taxon>Tistlia</taxon>
    </lineage>
</organism>
<feature type="domain" description="PPC" evidence="1">
    <location>
        <begin position="20"/>
        <end position="161"/>
    </location>
</feature>
<evidence type="ECO:0000313" key="3">
    <source>
        <dbReference type="Proteomes" id="UP000192917"/>
    </source>
</evidence>
<dbReference type="PROSITE" id="PS51742">
    <property type="entry name" value="PPC"/>
    <property type="match status" value="1"/>
</dbReference>
<sequence>MRLIKHPGRPTQPRRQIAVGRSAGEWRVTLAPGSELAAALLEGLAARGVEQAAVQLLSGGLERLELRRGGPLGEAPPKALEGPLTLIGGSGLVGRDAAGGPLFDCRIVALDAAGRLRGGRPVAGSVRAGAEGLVAMVAGLAGAGFVEGHDEETGETLLIPRTQTARGEA</sequence>
<evidence type="ECO:0000259" key="1">
    <source>
        <dbReference type="PROSITE" id="PS51742"/>
    </source>
</evidence>
<name>A0A1Y6CAH0_9PROT</name>
<dbReference type="SUPFAM" id="SSF117856">
    <property type="entry name" value="AF0104/ALDC/Ptd012-like"/>
    <property type="match status" value="1"/>
</dbReference>
<protein>
    <recommendedName>
        <fullName evidence="1">PPC domain-containing protein</fullName>
    </recommendedName>
</protein>
<dbReference type="AlphaFoldDB" id="A0A1Y6CAH0"/>
<keyword evidence="3" id="KW-1185">Reference proteome</keyword>